<proteinExistence type="predicted"/>
<dbReference type="InterPro" id="IPR005502">
    <property type="entry name" value="Ribosyl_crysJ1"/>
</dbReference>
<dbReference type="PANTHER" id="PTHR16222">
    <property type="entry name" value="ADP-RIBOSYLGLYCOHYDROLASE"/>
    <property type="match status" value="1"/>
</dbReference>
<gene>
    <name evidence="1" type="ORF">ACFFK0_22800</name>
</gene>
<dbReference type="PANTHER" id="PTHR16222:SF12">
    <property type="entry name" value="ADP-RIBOSYLGLYCOHYDROLASE-RELATED"/>
    <property type="match status" value="1"/>
</dbReference>
<organism evidence="1 2">
    <name type="scientific">Paenibacillus chartarius</name>
    <dbReference type="NCBI Taxonomy" id="747481"/>
    <lineage>
        <taxon>Bacteria</taxon>
        <taxon>Bacillati</taxon>
        <taxon>Bacillota</taxon>
        <taxon>Bacilli</taxon>
        <taxon>Bacillales</taxon>
        <taxon>Paenibacillaceae</taxon>
        <taxon>Paenibacillus</taxon>
    </lineage>
</organism>
<dbReference type="SUPFAM" id="SSF101478">
    <property type="entry name" value="ADP-ribosylglycohydrolase"/>
    <property type="match status" value="1"/>
</dbReference>
<name>A0ABV6DRF8_9BACL</name>
<dbReference type="RefSeq" id="WP_377472671.1">
    <property type="nucleotide sequence ID" value="NZ_JBHLWN010000086.1"/>
</dbReference>
<keyword evidence="2" id="KW-1185">Reference proteome</keyword>
<reference evidence="1 2" key="1">
    <citation type="submission" date="2024-09" db="EMBL/GenBank/DDBJ databases">
        <authorList>
            <person name="Sun Q."/>
            <person name="Mori K."/>
        </authorList>
    </citation>
    <scope>NUCLEOTIDE SEQUENCE [LARGE SCALE GENOMIC DNA]</scope>
    <source>
        <strain evidence="1 2">CCM 7759</strain>
    </source>
</reference>
<dbReference type="InterPro" id="IPR036705">
    <property type="entry name" value="Ribosyl_crysJ1_sf"/>
</dbReference>
<evidence type="ECO:0000313" key="2">
    <source>
        <dbReference type="Proteomes" id="UP001589776"/>
    </source>
</evidence>
<dbReference type="Gene3D" id="1.10.4080.10">
    <property type="entry name" value="ADP-ribosylation/Crystallin J1"/>
    <property type="match status" value="1"/>
</dbReference>
<protein>
    <submittedName>
        <fullName evidence="1">ADP-ribosylglycohydrolase family protein</fullName>
    </submittedName>
</protein>
<sequence>MFQLQPGEWTDDTSMALCLTESLLVRKGFAPVDQMTRYKKWMREGYMSSTGECFDVGNATREAILKHERTGEGYCGSKNPNTAGNGSIMRLAPVPMYYGEQPMTAILYSAESSKTTHAAAECVDACKLFAAYIVAALQGWTKEQLLNSAAFDEWLGLDTLAPRIEEVRKGSYRFNEPPEIKGSGYVVKSLEAALWAFEKTTSFEEGALLAVNLGDDADTTGVVYGQLAGAFYGYNAIPTHWLNKLAKREMIVDFSQRLFNERLS</sequence>
<dbReference type="InterPro" id="IPR050792">
    <property type="entry name" value="ADP-ribosylglycohydrolase"/>
</dbReference>
<dbReference type="Pfam" id="PF03747">
    <property type="entry name" value="ADP_ribosyl_GH"/>
    <property type="match status" value="1"/>
</dbReference>
<evidence type="ECO:0000313" key="1">
    <source>
        <dbReference type="EMBL" id="MFC0215225.1"/>
    </source>
</evidence>
<dbReference type="EMBL" id="JBHLWN010000086">
    <property type="protein sequence ID" value="MFC0215225.1"/>
    <property type="molecule type" value="Genomic_DNA"/>
</dbReference>
<comment type="caution">
    <text evidence="1">The sequence shown here is derived from an EMBL/GenBank/DDBJ whole genome shotgun (WGS) entry which is preliminary data.</text>
</comment>
<dbReference type="Proteomes" id="UP001589776">
    <property type="component" value="Unassembled WGS sequence"/>
</dbReference>
<accession>A0ABV6DRF8</accession>